<dbReference type="EMBL" id="JAGKSP010000001">
    <property type="protein sequence ID" value="MBP3961913.1"/>
    <property type="molecule type" value="Genomic_DNA"/>
</dbReference>
<dbReference type="InterPro" id="IPR013783">
    <property type="entry name" value="Ig-like_fold"/>
</dbReference>
<protein>
    <submittedName>
        <fullName evidence="1">Uncharacterized protein</fullName>
    </submittedName>
</protein>
<keyword evidence="2" id="KW-1185">Reference proteome</keyword>
<sequence length="522" mass="59490">MDHSMFNGSISRDVLEGYLSRAVTAADLVNSTTVDDDLRMIKNIGAKFLGRASGVWLLEADDGEHFRKSATLAERVHEVDPDIMLQTCIFEAVFEGVEKIKIPEWVFTAFQLPAENRNFRFADMLFDGKPKGFVWDDNGGIPNMNKPETQFWFYYRAVNYINAGYEAIHMGQIHLYTAEDIGLKKTVSLFQKIRDYAREHARRGIVLLDAHTHGVNIDGRLLFDIHSMPYSRMPLLDRTGDKLALVQEGFSEGGVTPSGWSCDSLPMLMELDNWGGKFFDEQDNIPFERRAWKEWWGYDQIAWFASQDEESRNQFLEYAFKWTAVNNANAYLQMPIRRTLGSYHRPLPTGGEGEARSNCYQANRASEGCPLGFGQEDKIRSLWQSEQDLRQRAGNPLPNTSFGADDSYDPETGIKLPARVILYGSFQHHVGAFNNDSNSEITRMYYSGNGIYRRSFVMPFKGSYTYAVAPYGTLSQTYSIDEYPRSGSSTKATMDIERDNTVIEFVFDFMKRSLTVKVIEGL</sequence>
<gene>
    <name evidence="1" type="ORF">I8J30_04260</name>
</gene>
<proteinExistence type="predicted"/>
<evidence type="ECO:0000313" key="1">
    <source>
        <dbReference type="EMBL" id="MBP3961913.1"/>
    </source>
</evidence>
<dbReference type="Proteomes" id="UP000673394">
    <property type="component" value="Unassembled WGS sequence"/>
</dbReference>
<dbReference type="RefSeq" id="WP_210655659.1">
    <property type="nucleotide sequence ID" value="NZ_JAGKSP010000001.1"/>
</dbReference>
<organism evidence="1 2">
    <name type="scientific">Paenibacillus lignilyticus</name>
    <dbReference type="NCBI Taxonomy" id="1172615"/>
    <lineage>
        <taxon>Bacteria</taxon>
        <taxon>Bacillati</taxon>
        <taxon>Bacillota</taxon>
        <taxon>Bacilli</taxon>
        <taxon>Bacillales</taxon>
        <taxon>Paenibacillaceae</taxon>
        <taxon>Paenibacillus</taxon>
    </lineage>
</organism>
<name>A0ABS5C7F1_9BACL</name>
<accession>A0ABS5C7F1</accession>
<dbReference type="Gene3D" id="2.60.40.10">
    <property type="entry name" value="Immunoglobulins"/>
    <property type="match status" value="1"/>
</dbReference>
<evidence type="ECO:0000313" key="2">
    <source>
        <dbReference type="Proteomes" id="UP000673394"/>
    </source>
</evidence>
<comment type="caution">
    <text evidence="1">The sequence shown here is derived from an EMBL/GenBank/DDBJ whole genome shotgun (WGS) entry which is preliminary data.</text>
</comment>
<reference evidence="1 2" key="1">
    <citation type="submission" date="2021-04" db="EMBL/GenBank/DDBJ databases">
        <title>Paenibacillus sp. DLE-14 whole genome sequence.</title>
        <authorList>
            <person name="Ham Y.J."/>
        </authorList>
    </citation>
    <scope>NUCLEOTIDE SEQUENCE [LARGE SCALE GENOMIC DNA]</scope>
    <source>
        <strain evidence="1 2">DLE-14</strain>
    </source>
</reference>